<feature type="non-terminal residue" evidence="2">
    <location>
        <position position="81"/>
    </location>
</feature>
<dbReference type="Pfam" id="PF07495">
    <property type="entry name" value="Y_Y_Y"/>
    <property type="match status" value="1"/>
</dbReference>
<gene>
    <name evidence="2" type="ORF">HUV05_25085</name>
</gene>
<dbReference type="Gene3D" id="2.60.40.10">
    <property type="entry name" value="Immunoglobulins"/>
    <property type="match status" value="1"/>
</dbReference>
<dbReference type="AlphaFoldDB" id="A0A7Y6PJ29"/>
<comment type="caution">
    <text evidence="2">The sequence shown here is derived from an EMBL/GenBank/DDBJ whole genome shotgun (WGS) entry which is preliminary data.</text>
</comment>
<reference evidence="2 3" key="1">
    <citation type="submission" date="2020-04" db="EMBL/GenBank/DDBJ databases">
        <authorList>
            <person name="Pieper L."/>
        </authorList>
    </citation>
    <scope>NUCLEOTIDE SEQUENCE [LARGE SCALE GENOMIC DNA]</scope>
    <source>
        <strain evidence="2 3">B33</strain>
    </source>
</reference>
<organism evidence="2 3">
    <name type="scientific">Phocaeicola vulgatus</name>
    <name type="common">Bacteroides vulgatus</name>
    <dbReference type="NCBI Taxonomy" id="821"/>
    <lineage>
        <taxon>Bacteria</taxon>
        <taxon>Pseudomonadati</taxon>
        <taxon>Bacteroidota</taxon>
        <taxon>Bacteroidia</taxon>
        <taxon>Bacteroidales</taxon>
        <taxon>Bacteroidaceae</taxon>
        <taxon>Phocaeicola</taxon>
    </lineage>
</organism>
<dbReference type="EMBL" id="JABWDJ010000784">
    <property type="protein sequence ID" value="NVB76711.1"/>
    <property type="molecule type" value="Genomic_DNA"/>
</dbReference>
<evidence type="ECO:0000259" key="1">
    <source>
        <dbReference type="Pfam" id="PF07495"/>
    </source>
</evidence>
<proteinExistence type="predicted"/>
<name>A0A7Y6PJ29_PHOVU</name>
<sequence length="81" mass="9872">MEFESVSFRYQEDIAYEYMLQGFDRDWNKLGNNEHLRYTNVSPGKYQFRIQSYSLNSGLILSSRTTCITICQPWWNTWWAW</sequence>
<protein>
    <recommendedName>
        <fullName evidence="1">Two component regulator three Y domain-containing protein</fullName>
    </recommendedName>
</protein>
<evidence type="ECO:0000313" key="2">
    <source>
        <dbReference type="EMBL" id="NVB76711.1"/>
    </source>
</evidence>
<dbReference type="InterPro" id="IPR013783">
    <property type="entry name" value="Ig-like_fold"/>
</dbReference>
<dbReference type="RefSeq" id="WP_176351044.1">
    <property type="nucleotide sequence ID" value="NZ_JABWDJ010000784.1"/>
</dbReference>
<feature type="domain" description="Two component regulator three Y" evidence="1">
    <location>
        <begin position="8"/>
        <end position="57"/>
    </location>
</feature>
<dbReference type="InterPro" id="IPR011123">
    <property type="entry name" value="Y_Y_Y"/>
</dbReference>
<dbReference type="Proteomes" id="UP000524321">
    <property type="component" value="Unassembled WGS sequence"/>
</dbReference>
<accession>A0A7Y6PJ29</accession>
<evidence type="ECO:0000313" key="3">
    <source>
        <dbReference type="Proteomes" id="UP000524321"/>
    </source>
</evidence>
<reference evidence="2 3" key="2">
    <citation type="submission" date="2020-07" db="EMBL/GenBank/DDBJ databases">
        <title>Bacterial metabolism rescues the inhibition of intestinal drug absorption by food and drug additives.</title>
        <authorList>
            <person name="Zou L."/>
            <person name="Spanogiannopoulos P."/>
            <person name="Chien H.-C."/>
            <person name="Pieper L.M."/>
            <person name="Cai W."/>
            <person name="Khuri N."/>
            <person name="Pottel J."/>
            <person name="Vora B."/>
            <person name="Ni Z."/>
            <person name="Tsakalozou E."/>
            <person name="Zhang W."/>
            <person name="Shoichet B.K."/>
            <person name="Giacomini K.M."/>
            <person name="Turnbaugh P.J."/>
        </authorList>
    </citation>
    <scope>NUCLEOTIDE SEQUENCE [LARGE SCALE GENOMIC DNA]</scope>
    <source>
        <strain evidence="2 3">B33</strain>
    </source>
</reference>